<dbReference type="SUPFAM" id="SSF53187">
    <property type="entry name" value="Zn-dependent exopeptidases"/>
    <property type="match status" value="1"/>
</dbReference>
<dbReference type="GO" id="GO:0004181">
    <property type="term" value="F:metallocarboxypeptidase activity"/>
    <property type="evidence" value="ECO:0007669"/>
    <property type="project" value="InterPro"/>
</dbReference>
<organism evidence="4 5">
    <name type="scientific">Chitinasiproducens palmae</name>
    <dbReference type="NCBI Taxonomy" id="1770053"/>
    <lineage>
        <taxon>Bacteria</taxon>
        <taxon>Pseudomonadati</taxon>
        <taxon>Pseudomonadota</taxon>
        <taxon>Betaproteobacteria</taxon>
        <taxon>Burkholderiales</taxon>
        <taxon>Burkholderiaceae</taxon>
        <taxon>Chitinasiproducens</taxon>
    </lineage>
</organism>
<evidence type="ECO:0000313" key="5">
    <source>
        <dbReference type="Proteomes" id="UP000243719"/>
    </source>
</evidence>
<dbReference type="PANTHER" id="PTHR12756">
    <property type="entry name" value="CYTOSOLIC CARBOXYPEPTIDASE"/>
    <property type="match status" value="1"/>
</dbReference>
<dbReference type="Gene3D" id="3.40.630.10">
    <property type="entry name" value="Zn peptidases"/>
    <property type="match status" value="1"/>
</dbReference>
<dbReference type="InterPro" id="IPR040626">
    <property type="entry name" value="Pepdidase_M14_N"/>
</dbReference>
<dbReference type="PANTHER" id="PTHR12756:SF11">
    <property type="entry name" value="CYTOSOLIC CARBOXYPEPTIDASE 1"/>
    <property type="match status" value="1"/>
</dbReference>
<feature type="active site" description="Proton donor/acceptor" evidence="2">
    <location>
        <position position="343"/>
    </location>
</feature>
<evidence type="ECO:0000259" key="3">
    <source>
        <dbReference type="PROSITE" id="PS52035"/>
    </source>
</evidence>
<dbReference type="STRING" id="1770053.SAMN05216551_11025"/>
<dbReference type="InterPro" id="IPR050821">
    <property type="entry name" value="Cytosolic_carboxypeptidase"/>
</dbReference>
<name>A0A1H2PSI9_9BURK</name>
<dbReference type="GO" id="GO:0008270">
    <property type="term" value="F:zinc ion binding"/>
    <property type="evidence" value="ECO:0007669"/>
    <property type="project" value="InterPro"/>
</dbReference>
<gene>
    <name evidence="4" type="ORF">SAMN05216551_11025</name>
</gene>
<dbReference type="AlphaFoldDB" id="A0A1H2PSI9"/>
<dbReference type="Pfam" id="PF18027">
    <property type="entry name" value="Pepdidase_M14_N"/>
    <property type="match status" value="1"/>
</dbReference>
<reference evidence="5" key="1">
    <citation type="submission" date="2016-09" db="EMBL/GenBank/DDBJ databases">
        <authorList>
            <person name="Varghese N."/>
            <person name="Submissions S."/>
        </authorList>
    </citation>
    <scope>NUCLEOTIDE SEQUENCE [LARGE SCALE GENOMIC DNA]</scope>
    <source>
        <strain evidence="5">JS23</strain>
    </source>
</reference>
<evidence type="ECO:0000256" key="1">
    <source>
        <dbReference type="ARBA" id="ARBA00001947"/>
    </source>
</evidence>
<sequence length="388" mass="43548">MQISSRFDGGAVEVVDASDGQNVRLRVRPDTAADFAQWFYFRVDGMAEQRCTYRFENAAQCAFPGGWQGYRVVASYDTENWFRVDAEYDGQVLAFSHRAEHDTVYYAYFEPYGEARHHQFLGRIRRQGIARVHSVGDSVAGRALECVTVGKDNGTAGEPTPVIWIVARQHPGETMAEWFVEGLLKRLLGLDDWAGDPVGRLLREHARFHVVPNINPDGAALGNLRTNAAGANLNREWLTPSATHSPEVLHVRNAIEQTGCDMFFDIHGDETLPYVFVAGSEMLPDFTERQTLEQRHFVDAFKTASPDFQDRYGYEADKYREDALKLASKYFAHRYRCLSLTLEMPFKDNADLPDGIHGWSGARSSALGAAMLQAVLAQVRAFPKSATQ</sequence>
<keyword evidence="5" id="KW-1185">Reference proteome</keyword>
<dbReference type="Pfam" id="PF00246">
    <property type="entry name" value="Peptidase_M14"/>
    <property type="match status" value="1"/>
</dbReference>
<dbReference type="Proteomes" id="UP000243719">
    <property type="component" value="Unassembled WGS sequence"/>
</dbReference>
<protein>
    <submittedName>
        <fullName evidence="4">Murein tripeptide amidase MpaA</fullName>
    </submittedName>
</protein>
<proteinExistence type="inferred from homology"/>
<feature type="domain" description="Peptidase M14" evidence="3">
    <location>
        <begin position="110"/>
        <end position="379"/>
    </location>
</feature>
<evidence type="ECO:0000313" key="4">
    <source>
        <dbReference type="EMBL" id="SDV49982.1"/>
    </source>
</evidence>
<dbReference type="EMBL" id="FNLO01000010">
    <property type="protein sequence ID" value="SDV49982.1"/>
    <property type="molecule type" value="Genomic_DNA"/>
</dbReference>
<dbReference type="Gene3D" id="2.60.40.3120">
    <property type="match status" value="1"/>
</dbReference>
<dbReference type="CDD" id="cd06234">
    <property type="entry name" value="M14_PaCCP-like"/>
    <property type="match status" value="1"/>
</dbReference>
<comment type="cofactor">
    <cofactor evidence="1">
        <name>Zn(2+)</name>
        <dbReference type="ChEBI" id="CHEBI:29105"/>
    </cofactor>
</comment>
<dbReference type="PROSITE" id="PS52035">
    <property type="entry name" value="PEPTIDASE_M14"/>
    <property type="match status" value="1"/>
</dbReference>
<accession>A0A1H2PSI9</accession>
<dbReference type="InterPro" id="IPR000834">
    <property type="entry name" value="Peptidase_M14"/>
</dbReference>
<dbReference type="GO" id="GO:0006508">
    <property type="term" value="P:proteolysis"/>
    <property type="evidence" value="ECO:0007669"/>
    <property type="project" value="InterPro"/>
</dbReference>
<comment type="similarity">
    <text evidence="2">Belongs to the peptidase M14 family.</text>
</comment>
<evidence type="ECO:0000256" key="2">
    <source>
        <dbReference type="PROSITE-ProRule" id="PRU01379"/>
    </source>
</evidence>